<evidence type="ECO:0000313" key="2">
    <source>
        <dbReference type="Proteomes" id="UP000596049"/>
    </source>
</evidence>
<gene>
    <name evidence="1" type="ORF">FJQ98_02940</name>
</gene>
<proteinExistence type="predicted"/>
<keyword evidence="2" id="KW-1185">Reference proteome</keyword>
<protein>
    <submittedName>
        <fullName evidence="1">Uncharacterized protein</fullName>
    </submittedName>
</protein>
<organism evidence="1 2">
    <name type="scientific">Lysinibacillus agricola</name>
    <dbReference type="NCBI Taxonomy" id="2590012"/>
    <lineage>
        <taxon>Bacteria</taxon>
        <taxon>Bacillati</taxon>
        <taxon>Bacillota</taxon>
        <taxon>Bacilli</taxon>
        <taxon>Bacillales</taxon>
        <taxon>Bacillaceae</taxon>
        <taxon>Lysinibacillus</taxon>
    </lineage>
</organism>
<sequence length="51" mass="5447">MKVKALVSFSGSVTMSKDEVKVLSKEAAEDLLQAGHVEEVVTKKQVKTDAG</sequence>
<dbReference type="EMBL" id="CP067341">
    <property type="protein sequence ID" value="QQP13046.1"/>
    <property type="molecule type" value="Genomic_DNA"/>
</dbReference>
<dbReference type="Proteomes" id="UP000596049">
    <property type="component" value="Chromosome"/>
</dbReference>
<reference evidence="1 2" key="1">
    <citation type="submission" date="2020-01" db="EMBL/GenBank/DDBJ databases">
        <authorList>
            <person name="Liu G."/>
            <person name="Liu B."/>
        </authorList>
    </citation>
    <scope>NUCLEOTIDE SEQUENCE [LARGE SCALE GENOMIC DNA]</scope>
    <source>
        <strain evidence="1 2">FJAT-51161</strain>
    </source>
</reference>
<evidence type="ECO:0000313" key="1">
    <source>
        <dbReference type="EMBL" id="QQP13046.1"/>
    </source>
</evidence>
<dbReference type="RefSeq" id="WP_158003040.1">
    <property type="nucleotide sequence ID" value="NZ_CP067341.1"/>
</dbReference>
<accession>A0ABX7ATR3</accession>
<name>A0ABX7ATR3_9BACI</name>